<feature type="domain" description="MAM" evidence="3">
    <location>
        <begin position="53"/>
        <end position="281"/>
    </location>
</feature>
<dbReference type="GO" id="GO:0016020">
    <property type="term" value="C:membrane"/>
    <property type="evidence" value="ECO:0007669"/>
    <property type="project" value="InterPro"/>
</dbReference>
<feature type="compositionally biased region" description="Low complexity" evidence="1">
    <location>
        <begin position="22"/>
        <end position="42"/>
    </location>
</feature>
<proteinExistence type="predicted"/>
<evidence type="ECO:0000313" key="4">
    <source>
        <dbReference type="EMBL" id="CAF1084029.1"/>
    </source>
</evidence>
<keyword evidence="2" id="KW-0472">Membrane</keyword>
<dbReference type="AlphaFoldDB" id="A0A814MSW5"/>
<dbReference type="EMBL" id="CAJNOG010000215">
    <property type="protein sequence ID" value="CAF1084029.1"/>
    <property type="molecule type" value="Genomic_DNA"/>
</dbReference>
<keyword evidence="2" id="KW-1133">Transmembrane helix</keyword>
<dbReference type="Proteomes" id="UP000663844">
    <property type="component" value="Unassembled WGS sequence"/>
</dbReference>
<evidence type="ECO:0000256" key="1">
    <source>
        <dbReference type="SAM" id="MobiDB-lite"/>
    </source>
</evidence>
<dbReference type="Proteomes" id="UP000663845">
    <property type="component" value="Unassembled WGS sequence"/>
</dbReference>
<feature type="region of interest" description="Disordered" evidence="1">
    <location>
        <begin position="1"/>
        <end position="42"/>
    </location>
</feature>
<evidence type="ECO:0000256" key="2">
    <source>
        <dbReference type="SAM" id="Phobius"/>
    </source>
</evidence>
<organism evidence="4 6">
    <name type="scientific">Adineta steineri</name>
    <dbReference type="NCBI Taxonomy" id="433720"/>
    <lineage>
        <taxon>Eukaryota</taxon>
        <taxon>Metazoa</taxon>
        <taxon>Spiralia</taxon>
        <taxon>Gnathifera</taxon>
        <taxon>Rotifera</taxon>
        <taxon>Eurotatoria</taxon>
        <taxon>Bdelloidea</taxon>
        <taxon>Adinetida</taxon>
        <taxon>Adinetidae</taxon>
        <taxon>Adineta</taxon>
    </lineage>
</organism>
<evidence type="ECO:0000313" key="5">
    <source>
        <dbReference type="EMBL" id="CAF3915670.1"/>
    </source>
</evidence>
<dbReference type="PROSITE" id="PS50060">
    <property type="entry name" value="MAM_2"/>
    <property type="match status" value="1"/>
</dbReference>
<gene>
    <name evidence="4" type="ORF">JYZ213_LOCUS20457</name>
    <name evidence="5" type="ORF">OXD698_LOCUS24732</name>
</gene>
<keyword evidence="2" id="KW-0812">Transmembrane</keyword>
<dbReference type="Gene3D" id="2.60.120.200">
    <property type="match status" value="1"/>
</dbReference>
<dbReference type="Pfam" id="PF00629">
    <property type="entry name" value="MAM"/>
    <property type="match status" value="1"/>
</dbReference>
<reference evidence="4" key="1">
    <citation type="submission" date="2021-02" db="EMBL/GenBank/DDBJ databases">
        <authorList>
            <person name="Nowell W R."/>
        </authorList>
    </citation>
    <scope>NUCLEOTIDE SEQUENCE</scope>
</reference>
<comment type="caution">
    <text evidence="4">The sequence shown here is derived from an EMBL/GenBank/DDBJ whole genome shotgun (WGS) entry which is preliminary data.</text>
</comment>
<dbReference type="InterPro" id="IPR000998">
    <property type="entry name" value="MAM_dom"/>
</dbReference>
<evidence type="ECO:0000313" key="6">
    <source>
        <dbReference type="Proteomes" id="UP000663845"/>
    </source>
</evidence>
<evidence type="ECO:0000259" key="3">
    <source>
        <dbReference type="PROSITE" id="PS50060"/>
    </source>
</evidence>
<dbReference type="EMBL" id="CAJOAZ010002303">
    <property type="protein sequence ID" value="CAF3915670.1"/>
    <property type="molecule type" value="Genomic_DNA"/>
</dbReference>
<feature type="region of interest" description="Disordered" evidence="1">
    <location>
        <begin position="76"/>
        <end position="95"/>
    </location>
</feature>
<protein>
    <recommendedName>
        <fullName evidence="3">MAM domain-containing protein</fullName>
    </recommendedName>
</protein>
<feature type="compositionally biased region" description="Polar residues" evidence="1">
    <location>
        <begin position="7"/>
        <end position="21"/>
    </location>
</feature>
<sequence>MLRLISPTASMQTNTQTSSSKPTIEITTISDETSTTTSTTTTITTTEPPILIFTCDFSDNLCFQDNQLTITNGAQFNSSDLSQPPRAPLSDATSISKPTADSYKCNLPYQLSIDNSANTSNWDMWFCYNNECPTNNGNFSTCTSGNYGLISIEPWETNKTISSVINENMITRGFVEGEQCLSYYYYITLDDGIDYGQQISVSIRSDNISNSEIEIDRLSIADMRENRWHQRNVTFNSTSTSYTLIFSFEVRDGNRTENEANNKTIYFALDDIDIYNRNCDDLIELSITSTTITTTEISTITSILTTIGATNPPTTPSNLGLVLGLSLGIGSIVLLGIIGSIVYYFKIIKPKHKMNVNATSTTNDIPMVSPNNTTNNNNTAVTALVV</sequence>
<accession>A0A814MSW5</accession>
<name>A0A814MSW5_9BILA</name>
<feature type="transmembrane region" description="Helical" evidence="2">
    <location>
        <begin position="319"/>
        <end position="345"/>
    </location>
</feature>